<accession>A0A9Q1EZK0</accession>
<evidence type="ECO:0000313" key="2">
    <source>
        <dbReference type="EMBL" id="KAJ8348132.1"/>
    </source>
</evidence>
<dbReference type="Proteomes" id="UP001152622">
    <property type="component" value="Chromosome 10"/>
</dbReference>
<keyword evidence="3" id="KW-1185">Reference proteome</keyword>
<evidence type="ECO:0000256" key="1">
    <source>
        <dbReference type="SAM" id="MobiDB-lite"/>
    </source>
</evidence>
<feature type="region of interest" description="Disordered" evidence="1">
    <location>
        <begin position="22"/>
        <end position="53"/>
    </location>
</feature>
<sequence length="83" mass="9089">MDDMHGSILSMQEGLLLAAGLESVAENNRHPGEGAPSHRYHSNPSHATLGTCDHQPFGCERLRGEKQPTRQTNPVLVILTIDF</sequence>
<comment type="caution">
    <text evidence="2">The sequence shown here is derived from an EMBL/GenBank/DDBJ whole genome shotgun (WGS) entry which is preliminary data.</text>
</comment>
<evidence type="ECO:0000313" key="3">
    <source>
        <dbReference type="Proteomes" id="UP001152622"/>
    </source>
</evidence>
<reference evidence="2" key="1">
    <citation type="journal article" date="2023" name="Science">
        <title>Genome structures resolve the early diversification of teleost fishes.</title>
        <authorList>
            <person name="Parey E."/>
            <person name="Louis A."/>
            <person name="Montfort J."/>
            <person name="Bouchez O."/>
            <person name="Roques C."/>
            <person name="Iampietro C."/>
            <person name="Lluch J."/>
            <person name="Castinel A."/>
            <person name="Donnadieu C."/>
            <person name="Desvignes T."/>
            <person name="Floi Bucao C."/>
            <person name="Jouanno E."/>
            <person name="Wen M."/>
            <person name="Mejri S."/>
            <person name="Dirks R."/>
            <person name="Jansen H."/>
            <person name="Henkel C."/>
            <person name="Chen W.J."/>
            <person name="Zahm M."/>
            <person name="Cabau C."/>
            <person name="Klopp C."/>
            <person name="Thompson A.W."/>
            <person name="Robinson-Rechavi M."/>
            <person name="Braasch I."/>
            <person name="Lecointre G."/>
            <person name="Bobe J."/>
            <person name="Postlethwait J.H."/>
            <person name="Berthelot C."/>
            <person name="Roest Crollius H."/>
            <person name="Guiguen Y."/>
        </authorList>
    </citation>
    <scope>NUCLEOTIDE SEQUENCE</scope>
    <source>
        <strain evidence="2">WJC10195</strain>
    </source>
</reference>
<name>A0A9Q1EZK0_SYNKA</name>
<dbReference type="EMBL" id="JAINUF010000010">
    <property type="protein sequence ID" value="KAJ8348132.1"/>
    <property type="molecule type" value="Genomic_DNA"/>
</dbReference>
<dbReference type="AlphaFoldDB" id="A0A9Q1EZK0"/>
<gene>
    <name evidence="2" type="ORF">SKAU_G00267210</name>
</gene>
<protein>
    <submittedName>
        <fullName evidence="2">Uncharacterized protein</fullName>
    </submittedName>
</protein>
<proteinExistence type="predicted"/>
<organism evidence="2 3">
    <name type="scientific">Synaphobranchus kaupii</name>
    <name type="common">Kaup's arrowtooth eel</name>
    <dbReference type="NCBI Taxonomy" id="118154"/>
    <lineage>
        <taxon>Eukaryota</taxon>
        <taxon>Metazoa</taxon>
        <taxon>Chordata</taxon>
        <taxon>Craniata</taxon>
        <taxon>Vertebrata</taxon>
        <taxon>Euteleostomi</taxon>
        <taxon>Actinopterygii</taxon>
        <taxon>Neopterygii</taxon>
        <taxon>Teleostei</taxon>
        <taxon>Anguilliformes</taxon>
        <taxon>Synaphobranchidae</taxon>
        <taxon>Synaphobranchus</taxon>
    </lineage>
</organism>